<sequence>MWGIYMDNRYGLLKVQEANLKILKEIDRLCKKYDISYTLDAGTLLGAIRHNGFIPWDDDADIAMTRQNWQLFKRVAQRELSEGFNLVLPDDIRDSKAFYDFTPRVIYEKSRRHEPEKEDVFYDGKLNKLWVDIFILDVLPKHKAPAFFIKSLQKTIYLLSMGHRYRLDYKKYTPLYKIAVFIMSSIGRLFKMRFLFTFQERLSKLFSSSKKSAFLYYSNYQPDYLYVTLRKEWIKNTFYIKFEDIQLPVAENYEEILRIVYGDYMKLPPKNERKPSHKSLEIEVYE</sequence>
<dbReference type="Proteomes" id="UP000003011">
    <property type="component" value="Unassembled WGS sequence"/>
</dbReference>
<gene>
    <name evidence="2" type="ORF">HMPREF9333_01464</name>
</gene>
<dbReference type="STRING" id="679200.HMPREF9333_01464"/>
<evidence type="ECO:0000259" key="1">
    <source>
        <dbReference type="Pfam" id="PF04991"/>
    </source>
</evidence>
<evidence type="ECO:0000313" key="2">
    <source>
        <dbReference type="EMBL" id="EHI55328.1"/>
    </source>
</evidence>
<keyword evidence="3" id="KW-1185">Reference proteome</keyword>
<dbReference type="AlphaFoldDB" id="G5GIS4"/>
<organism evidence="2 3">
    <name type="scientific">Johnsonella ignava ATCC 51276</name>
    <dbReference type="NCBI Taxonomy" id="679200"/>
    <lineage>
        <taxon>Bacteria</taxon>
        <taxon>Bacillati</taxon>
        <taxon>Bacillota</taxon>
        <taxon>Clostridia</taxon>
        <taxon>Lachnospirales</taxon>
        <taxon>Lachnospiraceae</taxon>
        <taxon>Johnsonella</taxon>
    </lineage>
</organism>
<dbReference type="GO" id="GO:0009100">
    <property type="term" value="P:glycoprotein metabolic process"/>
    <property type="evidence" value="ECO:0007669"/>
    <property type="project" value="UniProtKB-ARBA"/>
</dbReference>
<protein>
    <recommendedName>
        <fullName evidence="1">LicD/FKTN/FKRP nucleotidyltransferase domain-containing protein</fullName>
    </recommendedName>
</protein>
<comment type="caution">
    <text evidence="2">The sequence shown here is derived from an EMBL/GenBank/DDBJ whole genome shotgun (WGS) entry which is preliminary data.</text>
</comment>
<dbReference type="Pfam" id="PF04991">
    <property type="entry name" value="LicD"/>
    <property type="match status" value="1"/>
</dbReference>
<dbReference type="eggNOG" id="COG3475">
    <property type="taxonomic scope" value="Bacteria"/>
</dbReference>
<reference evidence="2 3" key="1">
    <citation type="submission" date="2011-08" db="EMBL/GenBank/DDBJ databases">
        <title>The Genome Sequence of Johnsonella ignava ATCC 51276.</title>
        <authorList>
            <consortium name="The Broad Institute Genome Sequencing Platform"/>
            <person name="Earl A."/>
            <person name="Ward D."/>
            <person name="Feldgarden M."/>
            <person name="Gevers D."/>
            <person name="Izard J."/>
            <person name="Blanton J.M."/>
            <person name="Baranova O.V."/>
            <person name="Dewhirst F.E."/>
            <person name="Young S.K."/>
            <person name="Zeng Q."/>
            <person name="Gargeya S."/>
            <person name="Fitzgerald M."/>
            <person name="Haas B."/>
            <person name="Abouelleil A."/>
            <person name="Alvarado L."/>
            <person name="Arachchi H.M."/>
            <person name="Berlin A."/>
            <person name="Brown A."/>
            <person name="Chapman S.B."/>
            <person name="Chen Z."/>
            <person name="Dunbar C."/>
            <person name="Freedman E."/>
            <person name="Gearin G."/>
            <person name="Gellesch M."/>
            <person name="Goldberg J."/>
            <person name="Griggs A."/>
            <person name="Gujja S."/>
            <person name="Heiman D."/>
            <person name="Howarth C."/>
            <person name="Larson L."/>
            <person name="Lui A."/>
            <person name="MacDonald P.J.P."/>
            <person name="Montmayeur A."/>
            <person name="Murphy C."/>
            <person name="Neiman D."/>
            <person name="Pearson M."/>
            <person name="Priest M."/>
            <person name="Roberts A."/>
            <person name="Saif S."/>
            <person name="Shea T."/>
            <person name="Shenoy N."/>
            <person name="Sisk P."/>
            <person name="Stolte C."/>
            <person name="Sykes S."/>
            <person name="Wortman J."/>
            <person name="Nusbaum C."/>
            <person name="Birren B."/>
        </authorList>
    </citation>
    <scope>NUCLEOTIDE SEQUENCE [LARGE SCALE GENOMIC DNA]</scope>
    <source>
        <strain evidence="2 3">ATCC 51276</strain>
    </source>
</reference>
<evidence type="ECO:0000313" key="3">
    <source>
        <dbReference type="Proteomes" id="UP000003011"/>
    </source>
</evidence>
<dbReference type="EMBL" id="ACZL01000023">
    <property type="protein sequence ID" value="EHI55328.1"/>
    <property type="molecule type" value="Genomic_DNA"/>
</dbReference>
<dbReference type="InterPro" id="IPR052942">
    <property type="entry name" value="LPS_cholinephosphotransferase"/>
</dbReference>
<dbReference type="PATRIC" id="fig|679200.3.peg.1552"/>
<dbReference type="PANTHER" id="PTHR43404:SF2">
    <property type="entry name" value="LIPOPOLYSACCHARIDE CHOLINEPHOSPHOTRANSFERASE LICD"/>
    <property type="match status" value="1"/>
</dbReference>
<name>G5GIS4_9FIRM</name>
<accession>G5GIS4</accession>
<dbReference type="PANTHER" id="PTHR43404">
    <property type="entry name" value="LIPOPOLYSACCHARIDE CHOLINEPHOSPHOTRANSFERASE LICD"/>
    <property type="match status" value="1"/>
</dbReference>
<dbReference type="HOGENOM" id="CLU_075543_0_0_9"/>
<dbReference type="InterPro" id="IPR007074">
    <property type="entry name" value="LicD/FKTN/FKRP_NTP_transf"/>
</dbReference>
<proteinExistence type="predicted"/>
<feature type="domain" description="LicD/FKTN/FKRP nucleotidyltransferase" evidence="1">
    <location>
        <begin position="30"/>
        <end position="262"/>
    </location>
</feature>